<dbReference type="AlphaFoldDB" id="A0A917VRN6"/>
<reference evidence="2" key="1">
    <citation type="journal article" date="2014" name="Int. J. Syst. Evol. Microbiol.">
        <title>Complete genome sequence of Corynebacterium casei LMG S-19264T (=DSM 44701T), isolated from a smear-ripened cheese.</title>
        <authorList>
            <consortium name="US DOE Joint Genome Institute (JGI-PGF)"/>
            <person name="Walter F."/>
            <person name="Albersmeier A."/>
            <person name="Kalinowski J."/>
            <person name="Ruckert C."/>
        </authorList>
    </citation>
    <scope>NUCLEOTIDE SEQUENCE</scope>
    <source>
        <strain evidence="2">JCM 3035</strain>
    </source>
</reference>
<name>A0A917VRN6_9ACTN</name>
<feature type="transmembrane region" description="Helical" evidence="1">
    <location>
        <begin position="16"/>
        <end position="37"/>
    </location>
</feature>
<keyword evidence="3" id="KW-1185">Reference proteome</keyword>
<keyword evidence="1" id="KW-1133">Transmembrane helix</keyword>
<reference evidence="2" key="2">
    <citation type="submission" date="2020-09" db="EMBL/GenBank/DDBJ databases">
        <authorList>
            <person name="Sun Q."/>
            <person name="Ohkuma M."/>
        </authorList>
    </citation>
    <scope>NUCLEOTIDE SEQUENCE</scope>
    <source>
        <strain evidence="2">JCM 3035</strain>
    </source>
</reference>
<proteinExistence type="predicted"/>
<sequence length="63" mass="6562">MTKGGPADSSTTFATWSYQLGFGNLLVVAALVFGLVYRRQGLTSSPATAHLSTPTAEETSNPS</sequence>
<accession>A0A917VRN6</accession>
<dbReference type="EMBL" id="BMPQ01000035">
    <property type="protein sequence ID" value="GGL07714.1"/>
    <property type="molecule type" value="Genomic_DNA"/>
</dbReference>
<evidence type="ECO:0000313" key="2">
    <source>
        <dbReference type="EMBL" id="GGL07714.1"/>
    </source>
</evidence>
<keyword evidence="1" id="KW-0812">Transmembrane</keyword>
<comment type="caution">
    <text evidence="2">The sequence shown here is derived from an EMBL/GenBank/DDBJ whole genome shotgun (WGS) entry which is preliminary data.</text>
</comment>
<organism evidence="2 3">
    <name type="scientific">Streptomyces flaveus</name>
    <dbReference type="NCBI Taxonomy" id="66370"/>
    <lineage>
        <taxon>Bacteria</taxon>
        <taxon>Bacillati</taxon>
        <taxon>Actinomycetota</taxon>
        <taxon>Actinomycetes</taxon>
        <taxon>Kitasatosporales</taxon>
        <taxon>Streptomycetaceae</taxon>
        <taxon>Streptomyces</taxon>
        <taxon>Streptomyces aurantiacus group</taxon>
    </lineage>
</organism>
<gene>
    <name evidence="2" type="ORF">GCM10010094_80540</name>
</gene>
<evidence type="ECO:0000256" key="1">
    <source>
        <dbReference type="SAM" id="Phobius"/>
    </source>
</evidence>
<evidence type="ECO:0000313" key="3">
    <source>
        <dbReference type="Proteomes" id="UP000637788"/>
    </source>
</evidence>
<dbReference type="Proteomes" id="UP000637788">
    <property type="component" value="Unassembled WGS sequence"/>
</dbReference>
<keyword evidence="1" id="KW-0472">Membrane</keyword>
<protein>
    <submittedName>
        <fullName evidence="2">Uncharacterized protein</fullName>
    </submittedName>
</protein>